<keyword evidence="1" id="KW-0812">Transmembrane</keyword>
<dbReference type="PANTHER" id="PTHR11895:SF67">
    <property type="entry name" value="AMIDASE DOMAIN-CONTAINING PROTEIN"/>
    <property type="match status" value="1"/>
</dbReference>
<organism evidence="3 4">
    <name type="scientific">Chytriomyces confervae</name>
    <dbReference type="NCBI Taxonomy" id="246404"/>
    <lineage>
        <taxon>Eukaryota</taxon>
        <taxon>Fungi</taxon>
        <taxon>Fungi incertae sedis</taxon>
        <taxon>Chytridiomycota</taxon>
        <taxon>Chytridiomycota incertae sedis</taxon>
        <taxon>Chytridiomycetes</taxon>
        <taxon>Chytridiales</taxon>
        <taxon>Chytriomycetaceae</taxon>
        <taxon>Chytriomyces</taxon>
    </lineage>
</organism>
<evidence type="ECO:0000256" key="1">
    <source>
        <dbReference type="SAM" id="Phobius"/>
    </source>
</evidence>
<sequence>MSSPTANSNTVARMVVPGASGYLLVVLAYVFKYVPFVPWIIARSGGLFELRDIPQSLLDLDVTTLGLPLDGYKRQHNDAGEALTAQHLAEAAEEKTPLASALAYHRAYLSGGLTPIEVCKSLLSKLVGTVDPSVSHRDHRKYFRSIIPHDALEQATESTARYAANSPLSPLDGVMVVLKNEVDVKGHVTRAGTEFVNDGKPALEDGQVAAQLKAMGAVVLGVTDMTEVGWGVQHHVFDNPFRKGHSCGGSSAGSAACVAAGYVPLAIGVDGGGSVRIPSAFCGLYGLKPTHTRVSSKGEFCSAPTVAVTGPMGANVDDMCLGYLAIADKEKAFPVHVPKSLYFKPSVAGLRIGVIREFNAQVKNPAISAALSRVEMELIQGGATIVPLAFPYLDFVRNAHAITISSELYSTVRSRKNNHKMMYQTVLLFSTLSQLSVTDYIHAQKMRTHAIRVLEQYFSGPEKVDFLLSPTAATTAPSLPANTTFGVSDNTLASDVIRYSFLANLAGNPAVTCPVGFDAQDLPVAVQFMGEWWSEGRLMPLAKWMENSFKAEGKRRAPLWDGLEF</sequence>
<dbReference type="Proteomes" id="UP000320333">
    <property type="component" value="Unassembled WGS sequence"/>
</dbReference>
<keyword evidence="1" id="KW-1133">Transmembrane helix</keyword>
<evidence type="ECO:0000259" key="2">
    <source>
        <dbReference type="Pfam" id="PF01425"/>
    </source>
</evidence>
<feature type="transmembrane region" description="Helical" evidence="1">
    <location>
        <begin position="20"/>
        <end position="41"/>
    </location>
</feature>
<comment type="caution">
    <text evidence="3">The sequence shown here is derived from an EMBL/GenBank/DDBJ whole genome shotgun (WGS) entry which is preliminary data.</text>
</comment>
<dbReference type="EMBL" id="QEAP01000021">
    <property type="protein sequence ID" value="TPX77442.1"/>
    <property type="molecule type" value="Genomic_DNA"/>
</dbReference>
<name>A0A507FMF6_9FUNG</name>
<dbReference type="Pfam" id="PF01425">
    <property type="entry name" value="Amidase"/>
    <property type="match status" value="1"/>
</dbReference>
<evidence type="ECO:0000313" key="4">
    <source>
        <dbReference type="Proteomes" id="UP000320333"/>
    </source>
</evidence>
<reference evidence="3 4" key="1">
    <citation type="journal article" date="2019" name="Sci. Rep.">
        <title>Comparative genomics of chytrid fungi reveal insights into the obligate biotrophic and pathogenic lifestyle of Synchytrium endobioticum.</title>
        <authorList>
            <person name="van de Vossenberg B.T.L.H."/>
            <person name="Warris S."/>
            <person name="Nguyen H.D.T."/>
            <person name="van Gent-Pelzer M.P.E."/>
            <person name="Joly D.L."/>
            <person name="van de Geest H.C."/>
            <person name="Bonants P.J.M."/>
            <person name="Smith D.S."/>
            <person name="Levesque C.A."/>
            <person name="van der Lee T.A.J."/>
        </authorList>
    </citation>
    <scope>NUCLEOTIDE SEQUENCE [LARGE SCALE GENOMIC DNA]</scope>
    <source>
        <strain evidence="3 4">CBS 675.73</strain>
    </source>
</reference>
<dbReference type="InterPro" id="IPR000120">
    <property type="entry name" value="Amidase"/>
</dbReference>
<accession>A0A507FMF6</accession>
<feature type="domain" description="Amidase" evidence="2">
    <location>
        <begin position="144"/>
        <end position="538"/>
    </location>
</feature>
<dbReference type="InterPro" id="IPR023631">
    <property type="entry name" value="Amidase_dom"/>
</dbReference>
<proteinExistence type="predicted"/>
<dbReference type="PANTHER" id="PTHR11895">
    <property type="entry name" value="TRANSAMIDASE"/>
    <property type="match status" value="1"/>
</dbReference>
<keyword evidence="4" id="KW-1185">Reference proteome</keyword>
<dbReference type="AlphaFoldDB" id="A0A507FMF6"/>
<dbReference type="OrthoDB" id="566138at2759"/>
<dbReference type="GO" id="GO:0003824">
    <property type="term" value="F:catalytic activity"/>
    <property type="evidence" value="ECO:0007669"/>
    <property type="project" value="InterPro"/>
</dbReference>
<dbReference type="Gene3D" id="3.90.1300.10">
    <property type="entry name" value="Amidase signature (AS) domain"/>
    <property type="match status" value="1"/>
</dbReference>
<gene>
    <name evidence="3" type="ORF">CcCBS67573_g01315</name>
</gene>
<dbReference type="InterPro" id="IPR036928">
    <property type="entry name" value="AS_sf"/>
</dbReference>
<evidence type="ECO:0000313" key="3">
    <source>
        <dbReference type="EMBL" id="TPX77442.1"/>
    </source>
</evidence>
<keyword evidence="1" id="KW-0472">Membrane</keyword>
<dbReference type="STRING" id="246404.A0A507FMF6"/>
<dbReference type="SUPFAM" id="SSF75304">
    <property type="entry name" value="Amidase signature (AS) enzymes"/>
    <property type="match status" value="1"/>
</dbReference>
<protein>
    <submittedName>
        <fullName evidence="3">Glutaminyl-tRNA synthase (Glutamine-hydrolysing)</fullName>
    </submittedName>
</protein>